<dbReference type="Pfam" id="PF25140">
    <property type="entry name" value="PGAP1_TMD"/>
    <property type="match status" value="1"/>
</dbReference>
<dbReference type="PANTHER" id="PTHR15495:SF7">
    <property type="entry name" value="GPI INOSITOL-DEACYLASE"/>
    <property type="match status" value="1"/>
</dbReference>
<evidence type="ECO:0000256" key="5">
    <source>
        <dbReference type="ARBA" id="ARBA00022448"/>
    </source>
</evidence>
<keyword evidence="7 12" id="KW-0378">Hydrolase</keyword>
<dbReference type="GO" id="GO:0015031">
    <property type="term" value="P:protein transport"/>
    <property type="evidence" value="ECO:0007669"/>
    <property type="project" value="UniProtKB-KW"/>
</dbReference>
<evidence type="ECO:0000256" key="1">
    <source>
        <dbReference type="ARBA" id="ARBA00001096"/>
    </source>
</evidence>
<feature type="transmembrane region" description="Helical" evidence="12">
    <location>
        <begin position="1194"/>
        <end position="1214"/>
    </location>
</feature>
<organism evidence="15 16">
    <name type="scientific">Coemansia pectinata</name>
    <dbReference type="NCBI Taxonomy" id="1052879"/>
    <lineage>
        <taxon>Eukaryota</taxon>
        <taxon>Fungi</taxon>
        <taxon>Fungi incertae sedis</taxon>
        <taxon>Zoopagomycota</taxon>
        <taxon>Kickxellomycotina</taxon>
        <taxon>Kickxellomycetes</taxon>
        <taxon>Kickxellales</taxon>
        <taxon>Kickxellaceae</taxon>
        <taxon>Coemansia</taxon>
    </lineage>
</organism>
<feature type="transmembrane region" description="Helical" evidence="12">
    <location>
        <begin position="1153"/>
        <end position="1174"/>
    </location>
</feature>
<feature type="transmembrane region" description="Helical" evidence="12">
    <location>
        <begin position="964"/>
        <end position="989"/>
    </location>
</feature>
<name>A0A9W8H159_9FUNG</name>
<evidence type="ECO:0000256" key="6">
    <source>
        <dbReference type="ARBA" id="ARBA00022692"/>
    </source>
</evidence>
<dbReference type="EC" id="3.1.-.-" evidence="12"/>
<dbReference type="Gene3D" id="2.70.98.10">
    <property type="match status" value="1"/>
</dbReference>
<dbReference type="Pfam" id="PF07819">
    <property type="entry name" value="PGAP1"/>
    <property type="match status" value="1"/>
</dbReference>
<proteinExistence type="inferred from homology"/>
<comment type="caution">
    <text evidence="15">The sequence shown here is derived from an EMBL/GenBank/DDBJ whole genome shotgun (WGS) entry which is preliminary data.</text>
</comment>
<evidence type="ECO:0000256" key="3">
    <source>
        <dbReference type="ARBA" id="ARBA00005866"/>
    </source>
</evidence>
<feature type="transmembrane region" description="Helical" evidence="12">
    <location>
        <begin position="1226"/>
        <end position="1247"/>
    </location>
</feature>
<evidence type="ECO:0000256" key="11">
    <source>
        <dbReference type="ARBA" id="ARBA00023136"/>
    </source>
</evidence>
<evidence type="ECO:0000313" key="16">
    <source>
        <dbReference type="Proteomes" id="UP001140011"/>
    </source>
</evidence>
<feature type="transmembrane region" description="Helical" evidence="12">
    <location>
        <begin position="1253"/>
        <end position="1276"/>
    </location>
</feature>
<dbReference type="Pfam" id="PF01263">
    <property type="entry name" value="Aldose_epim"/>
    <property type="match status" value="1"/>
</dbReference>
<dbReference type="GO" id="GO:0030246">
    <property type="term" value="F:carbohydrate binding"/>
    <property type="evidence" value="ECO:0007669"/>
    <property type="project" value="InterPro"/>
</dbReference>
<feature type="domain" description="GPI inositol-deacylase transmembrane" evidence="14">
    <location>
        <begin position="946"/>
        <end position="1271"/>
    </location>
</feature>
<feature type="transmembrane region" description="Helical" evidence="12">
    <location>
        <begin position="904"/>
        <end position="922"/>
    </location>
</feature>
<keyword evidence="9 12" id="KW-0653">Protein transport</keyword>
<dbReference type="CDD" id="cd09020">
    <property type="entry name" value="D-hex-6-P-epi_like"/>
    <property type="match status" value="1"/>
</dbReference>
<dbReference type="Proteomes" id="UP001140011">
    <property type="component" value="Unassembled WGS sequence"/>
</dbReference>
<dbReference type="GO" id="GO:0047938">
    <property type="term" value="F:glucose-6-phosphate 1-epimerase activity"/>
    <property type="evidence" value="ECO:0007669"/>
    <property type="project" value="UniProtKB-EC"/>
</dbReference>
<evidence type="ECO:0000259" key="14">
    <source>
        <dbReference type="Pfam" id="PF25140"/>
    </source>
</evidence>
<feature type="transmembrane region" description="Helical" evidence="12">
    <location>
        <begin position="1009"/>
        <end position="1042"/>
    </location>
</feature>
<evidence type="ECO:0000313" key="15">
    <source>
        <dbReference type="EMBL" id="KAJ2753298.1"/>
    </source>
</evidence>
<keyword evidence="10 12" id="KW-1133">Transmembrane helix</keyword>
<dbReference type="InterPro" id="IPR014718">
    <property type="entry name" value="GH-type_carb-bd"/>
</dbReference>
<keyword evidence="5 12" id="KW-0813">Transport</keyword>
<keyword evidence="8 12" id="KW-0256">Endoplasmic reticulum</keyword>
<dbReference type="Gene3D" id="3.40.50.1820">
    <property type="entry name" value="alpha/beta hydrolase"/>
    <property type="match status" value="1"/>
</dbReference>
<dbReference type="SUPFAM" id="SSF74650">
    <property type="entry name" value="Galactose mutarotase-like"/>
    <property type="match status" value="1"/>
</dbReference>
<evidence type="ECO:0000256" key="9">
    <source>
        <dbReference type="ARBA" id="ARBA00022927"/>
    </source>
</evidence>
<reference evidence="15" key="1">
    <citation type="submission" date="2022-07" db="EMBL/GenBank/DDBJ databases">
        <title>Phylogenomic reconstructions and comparative analyses of Kickxellomycotina fungi.</title>
        <authorList>
            <person name="Reynolds N.K."/>
            <person name="Stajich J.E."/>
            <person name="Barry K."/>
            <person name="Grigoriev I.V."/>
            <person name="Crous P."/>
            <person name="Smith M.E."/>
        </authorList>
    </citation>
    <scope>NUCLEOTIDE SEQUENCE</scope>
    <source>
        <strain evidence="15">BCRC 34297</strain>
    </source>
</reference>
<dbReference type="InterPro" id="IPR011013">
    <property type="entry name" value="Gal_mutarotase_sf_dom"/>
</dbReference>
<evidence type="ECO:0000256" key="8">
    <source>
        <dbReference type="ARBA" id="ARBA00022824"/>
    </source>
</evidence>
<evidence type="ECO:0000256" key="2">
    <source>
        <dbReference type="ARBA" id="ARBA00004477"/>
    </source>
</evidence>
<dbReference type="GO" id="GO:0005975">
    <property type="term" value="P:carbohydrate metabolic process"/>
    <property type="evidence" value="ECO:0007669"/>
    <property type="project" value="InterPro"/>
</dbReference>
<dbReference type="GO" id="GO:0006888">
    <property type="term" value="P:endoplasmic reticulum to Golgi vesicle-mediated transport"/>
    <property type="evidence" value="ECO:0007669"/>
    <property type="project" value="TreeGrafter"/>
</dbReference>
<dbReference type="EMBL" id="JANBUH010000203">
    <property type="protein sequence ID" value="KAJ2753298.1"/>
    <property type="molecule type" value="Genomic_DNA"/>
</dbReference>
<keyword evidence="6 12" id="KW-0812">Transmembrane</keyword>
<dbReference type="InterPro" id="IPR008183">
    <property type="entry name" value="Aldose_1/G6P_1-epimerase"/>
</dbReference>
<dbReference type="InterPro" id="IPR012908">
    <property type="entry name" value="PGAP1-ab_dom-like"/>
</dbReference>
<dbReference type="PANTHER" id="PTHR15495">
    <property type="entry name" value="NEGATIVE REGULATOR OF VESICLE FORMATION-RELATED"/>
    <property type="match status" value="1"/>
</dbReference>
<protein>
    <recommendedName>
        <fullName evidence="12">GPI inositol-deacylase</fullName>
        <ecNumber evidence="12">3.1.-.-</ecNumber>
    </recommendedName>
</protein>
<comment type="subcellular location">
    <subcellularLocation>
        <location evidence="2">Endoplasmic reticulum membrane</location>
        <topology evidence="2">Multi-pass membrane protein</topology>
    </subcellularLocation>
</comment>
<evidence type="ECO:0000256" key="7">
    <source>
        <dbReference type="ARBA" id="ARBA00022801"/>
    </source>
</evidence>
<evidence type="ECO:0000256" key="4">
    <source>
        <dbReference type="ARBA" id="ARBA00006931"/>
    </source>
</evidence>
<dbReference type="GO" id="GO:0006505">
    <property type="term" value="P:GPI anchor metabolic process"/>
    <property type="evidence" value="ECO:0007669"/>
    <property type="project" value="TreeGrafter"/>
</dbReference>
<dbReference type="InterPro" id="IPR056824">
    <property type="entry name" value="PGAP1_TMD"/>
</dbReference>
<evidence type="ECO:0000256" key="12">
    <source>
        <dbReference type="RuleBase" id="RU365011"/>
    </source>
</evidence>
<feature type="domain" description="GPI inositol-deacylase PGAP1-like alpha/beta" evidence="13">
    <location>
        <begin position="295"/>
        <end position="534"/>
    </location>
</feature>
<dbReference type="OrthoDB" id="348976at2759"/>
<accession>A0A9W8H159</accession>
<dbReference type="InterPro" id="IPR025532">
    <property type="entry name" value="G6P_1-epimerase"/>
</dbReference>
<evidence type="ECO:0000259" key="13">
    <source>
        <dbReference type="Pfam" id="PF07819"/>
    </source>
</evidence>
<gene>
    <name evidence="15" type="primary">BST1</name>
    <name evidence="15" type="ORF">GGI19_003235</name>
</gene>
<comment type="similarity">
    <text evidence="3">Belongs to the glucose-6-phosphate 1-epimerase family.</text>
</comment>
<dbReference type="GO" id="GO:0050185">
    <property type="term" value="F:phosphatidylinositol deacylase activity"/>
    <property type="evidence" value="ECO:0007669"/>
    <property type="project" value="TreeGrafter"/>
</dbReference>
<keyword evidence="16" id="KW-1185">Reference proteome</keyword>
<dbReference type="SUPFAM" id="SSF53474">
    <property type="entry name" value="alpha/beta-Hydrolases"/>
    <property type="match status" value="1"/>
</dbReference>
<comment type="function">
    <text evidence="12">Involved in inositol deacylation of GPI-anchored proteins which plays important roles in the quality control and ER-associated degradation of GPI-anchored proteins.</text>
</comment>
<keyword evidence="11 12" id="KW-0472">Membrane</keyword>
<dbReference type="InterPro" id="IPR039529">
    <property type="entry name" value="PGAP1/BST1"/>
</dbReference>
<dbReference type="GO" id="GO:0005789">
    <property type="term" value="C:endoplasmic reticulum membrane"/>
    <property type="evidence" value="ECO:0007669"/>
    <property type="project" value="UniProtKB-SubCell"/>
</dbReference>
<comment type="similarity">
    <text evidence="4 12">Belongs to the GPI inositol-deacylase family.</text>
</comment>
<dbReference type="InterPro" id="IPR029058">
    <property type="entry name" value="AB_hydrolase_fold"/>
</dbReference>
<feature type="transmembrane region" description="Helical" evidence="12">
    <location>
        <begin position="1085"/>
        <end position="1111"/>
    </location>
</feature>
<sequence length="1340" mass="148349">MSVQKFFGADGVSLERVVINGPQGASAEVYLYGATITSWKCDGKERLFVSKQAKLDGSKPVRGGIPLVFPQFGPGDLPQHGFARTRKWTLQYAEEHGQGVVVNLQLKDNEDTRASKWPYKFDLLYTIDLTATTLSTIIKYENVDSQPFSFTSLMHTYLRVPDIASTTVTGLKDVAYVDKIKGGGDLVEERDAVTVNANEDRVYVDVPGIVKVNYGNESIAIRRFNFKDIVLWNPWAEKAAEMSDFADDEYPQMICVEAGTVASKISLNPGQTISCGQILTFEEGGYDAHDEAFRIPILFVPGNAGSHKQVRSIASASATAFIELAGNSPDVFDQGQIGYDYFTVGLNEELTALHGYSILEQADFINDAIRYILSLYPETRAKYRLPSQRTKFALPTSVVVVGHSMGGVVARTAFTLPNHIVGSVQAIFTLSTPHNNPTASLEYYVDKVYSSVNSFWRHGFHNGTLDDVSLVSIAGGSLDSMINSDYTYIGDLAPPKNSLSILSSGVDDVWLSLDHQSILWCAQMAKKFSSMLLQIMDARQPSQLLPLDERMSIMRRQLYSDWERGTNAVPESLTANRTTNDDYSYVYVHEDGAARLMPEDMKKLLSGDHTDKAGLGVALHLLPVNKATSDSTVQLLYDPRLFAIAHAPGSIAGYQPVFLGCNRIKVESNGTKPETRVTCRAIPAPLPTKLPMRRADDDPELPLYALHYMEVPVGLLGQFEFLGMQLPAKPGAAGFFHATIVKNLVQLESSPSYARLLRSLTIRTPTAKSHIGSSTRTRIRLNVPESPFFVFRATLAMRRSTSSSQFMSASPRLSPIIRQSDGRRFESRFWYDQNSVDLAIHGRGAYLPSDAITNAEDSELKSAGQWDGLLIDVWADPDYYTGFELALRINWYSSLNRTIKRYDMALLAMSFVWACLVMLHQLRTWNAGVSLETTPSSKCRGGLATPAFPSCLTSIERLIRNGTLSVLLVAAVLTPILQRVVAHLMGNVWSPATLASWNNLFMGTRGSGWVLGLVPALLVIVSLGFVALEAIVLTAICSLASWAVADVSGRFESTRKHWSRHDVLEAVSEDGRLKPRFVKIPVRPLIATVAFVVFVCTFVPYQFAFLVIYMAQLFTAIRTMSHAYLAAPHSATTLTPQRVLVSDVLRDRARYQLGLLLFWTSSLPYCAPELLVWVRNLSVMWFEDAPSDHNLANMAGYFALRLLASYHIVPRLTFNVTERVAPSRTAWWLRVMTYAFFGSAVVYAWLYSIRRPYILYSVANAISAWLALVQFAEFPLRLVSPVQKRILSSSALLGSRTSSPAVTPATSPVVAEFSGFARSAKPLATLAASRSDDQLDRKLR</sequence>
<comment type="catalytic activity">
    <reaction evidence="1">
        <text>alpha-D-glucose 6-phosphate = beta-D-glucose 6-phosphate</text>
        <dbReference type="Rhea" id="RHEA:16249"/>
        <dbReference type="ChEBI" id="CHEBI:58225"/>
        <dbReference type="ChEBI" id="CHEBI:58247"/>
        <dbReference type="EC" id="5.1.3.15"/>
    </reaction>
</comment>
<evidence type="ECO:0000256" key="10">
    <source>
        <dbReference type="ARBA" id="ARBA00022989"/>
    </source>
</evidence>